<evidence type="ECO:0000313" key="2">
    <source>
        <dbReference type="Proteomes" id="UP001224775"/>
    </source>
</evidence>
<dbReference type="AlphaFoldDB" id="A0AAD8Y2K9"/>
<evidence type="ECO:0000313" key="1">
    <source>
        <dbReference type="EMBL" id="KAK1738383.1"/>
    </source>
</evidence>
<dbReference type="EMBL" id="JATAAI010000021">
    <property type="protein sequence ID" value="KAK1738383.1"/>
    <property type="molecule type" value="Genomic_DNA"/>
</dbReference>
<reference evidence="1" key="1">
    <citation type="submission" date="2023-06" db="EMBL/GenBank/DDBJ databases">
        <title>Survivors Of The Sea: Transcriptome response of Skeletonema marinoi to long-term dormancy.</title>
        <authorList>
            <person name="Pinder M.I.M."/>
            <person name="Kourtchenko O."/>
            <person name="Robertson E.K."/>
            <person name="Larsson T."/>
            <person name="Maumus F."/>
            <person name="Osuna-Cruz C.M."/>
            <person name="Vancaester E."/>
            <person name="Stenow R."/>
            <person name="Vandepoele K."/>
            <person name="Ploug H."/>
            <person name="Bruchert V."/>
            <person name="Godhe A."/>
            <person name="Topel M."/>
        </authorList>
    </citation>
    <scope>NUCLEOTIDE SEQUENCE</scope>
    <source>
        <strain evidence="1">R05AC</strain>
    </source>
</reference>
<organism evidence="1 2">
    <name type="scientific">Skeletonema marinoi</name>
    <dbReference type="NCBI Taxonomy" id="267567"/>
    <lineage>
        <taxon>Eukaryota</taxon>
        <taxon>Sar</taxon>
        <taxon>Stramenopiles</taxon>
        <taxon>Ochrophyta</taxon>
        <taxon>Bacillariophyta</taxon>
        <taxon>Coscinodiscophyceae</taxon>
        <taxon>Thalassiosirophycidae</taxon>
        <taxon>Thalassiosirales</taxon>
        <taxon>Skeletonemataceae</taxon>
        <taxon>Skeletonema</taxon>
        <taxon>Skeletonema marinoi-dohrnii complex</taxon>
    </lineage>
</organism>
<gene>
    <name evidence="1" type="ORF">QTG54_011052</name>
</gene>
<protein>
    <submittedName>
        <fullName evidence="1">Uncharacterized protein</fullName>
    </submittedName>
</protein>
<sequence length="564" mass="61620">MIETPPPQLRRKRRGIITARCIMKERRRQRRSSSPSLLSFTLLLAAVIKCQHYVAHASTADPSLSITPAKTTIHNNTIPSQTSFFDKFEAHGPTLTVTLRDPSTTALIGSSGSDRNSKSNLMSKLQQYRDAQRRMPESDDGTFGISSKLAALFHITPSTAVVNGQSNMVPQQFADGYMMDDGEVLLGPPSETAGEGSVTTGSLFPLSGLVGGLTKWSRNWSECLSNVHPEMRYEITTRQSSSDAGVRATKPFSSLPWLSSATCGVAWRPFPVRKAGEEHGINSPHYFRCVASLSLPRISNLWKSFTSDKQVRLKTRDLDVGLTYRDGVSSSTGGHDVPTVELLLGRTRPSLPPPNFYGSTARIKSILKSDKYRRNNHFMIRLATGDEKGVNCGSNIEYTRASLRLSTPSFLRRFRNNRGKGVTVMPSYDFIEGKARCVLSGDVGTTGRTRAVLRLDVDDSTLTLVRALDGNKIIAPTISLKSGKIVYDYHLDLDGDESSTSQRKVGSSLRAHVDPSKGVILKWTDGVPGGAGGSCWVTECRVPLGVTASGPLAADVRVGRRWVM</sequence>
<keyword evidence="2" id="KW-1185">Reference proteome</keyword>
<dbReference type="Proteomes" id="UP001224775">
    <property type="component" value="Unassembled WGS sequence"/>
</dbReference>
<comment type="caution">
    <text evidence="1">The sequence shown here is derived from an EMBL/GenBank/DDBJ whole genome shotgun (WGS) entry which is preliminary data.</text>
</comment>
<name>A0AAD8Y2K9_9STRA</name>
<accession>A0AAD8Y2K9</accession>
<proteinExistence type="predicted"/>